<dbReference type="EMBL" id="JARBJD010000278">
    <property type="protein sequence ID" value="KAK2944970.1"/>
    <property type="molecule type" value="Genomic_DNA"/>
</dbReference>
<proteinExistence type="predicted"/>
<evidence type="ECO:0000313" key="2">
    <source>
        <dbReference type="EMBL" id="KAK2944970.1"/>
    </source>
</evidence>
<reference evidence="2 3" key="1">
    <citation type="journal article" date="2022" name="bioRxiv">
        <title>Genomics of Preaxostyla Flagellates Illuminates Evolutionary Transitions and the Path Towards Mitochondrial Loss.</title>
        <authorList>
            <person name="Novak L.V.F."/>
            <person name="Treitli S.C."/>
            <person name="Pyrih J."/>
            <person name="Halakuc P."/>
            <person name="Pipaliya S.V."/>
            <person name="Vacek V."/>
            <person name="Brzon O."/>
            <person name="Soukal P."/>
            <person name="Eme L."/>
            <person name="Dacks J.B."/>
            <person name="Karnkowska A."/>
            <person name="Elias M."/>
            <person name="Hampl V."/>
        </authorList>
    </citation>
    <scope>NUCLEOTIDE SEQUENCE [LARGE SCALE GENOMIC DNA]</scope>
    <source>
        <strain evidence="2">NAU3</strain>
        <tissue evidence="2">Gut</tissue>
    </source>
</reference>
<gene>
    <name evidence="2" type="ORF">BLNAU_20146</name>
</gene>
<evidence type="ECO:0000256" key="1">
    <source>
        <dbReference type="SAM" id="Coils"/>
    </source>
</evidence>
<sequence>MQMLSHPTPGTPIETSVISNDFYDDFRQLVTDVTLLKERNKTLQNRVDQLESDRERSTQKIEQQIQLISKQKDQIRQLSEMISALTREVEREKKTNEEARMNVKQQLQNQINSAQISQQNQISSLSSQLSQISNELRQQLQRTNSSISSNTSNCVLPLCSLISITPSSYPSYVIDLPVYIVSPLFHPFTGYQLSSTEETLDVCPFADVLGWSCIVVG</sequence>
<dbReference type="Proteomes" id="UP001281761">
    <property type="component" value="Unassembled WGS sequence"/>
</dbReference>
<organism evidence="2 3">
    <name type="scientific">Blattamonas nauphoetae</name>
    <dbReference type="NCBI Taxonomy" id="2049346"/>
    <lineage>
        <taxon>Eukaryota</taxon>
        <taxon>Metamonada</taxon>
        <taxon>Preaxostyla</taxon>
        <taxon>Oxymonadida</taxon>
        <taxon>Blattamonas</taxon>
    </lineage>
</organism>
<feature type="coiled-coil region" evidence="1">
    <location>
        <begin position="33"/>
        <end position="142"/>
    </location>
</feature>
<accession>A0ABQ9WZS9</accession>
<name>A0ABQ9WZS9_9EUKA</name>
<keyword evidence="1" id="KW-0175">Coiled coil</keyword>
<evidence type="ECO:0000313" key="3">
    <source>
        <dbReference type="Proteomes" id="UP001281761"/>
    </source>
</evidence>
<protein>
    <submittedName>
        <fullName evidence="2">Uncharacterized protein</fullName>
    </submittedName>
</protein>
<comment type="caution">
    <text evidence="2">The sequence shown here is derived from an EMBL/GenBank/DDBJ whole genome shotgun (WGS) entry which is preliminary data.</text>
</comment>
<keyword evidence="3" id="KW-1185">Reference proteome</keyword>